<evidence type="ECO:0000313" key="2">
    <source>
        <dbReference type="Proteomes" id="UP001161247"/>
    </source>
</evidence>
<dbReference type="EMBL" id="OX459122">
    <property type="protein sequence ID" value="CAI9106312.1"/>
    <property type="molecule type" value="Genomic_DNA"/>
</dbReference>
<dbReference type="InterPro" id="IPR029055">
    <property type="entry name" value="Ntn_hydrolases_N"/>
</dbReference>
<organism evidence="1 2">
    <name type="scientific">Oldenlandia corymbosa var. corymbosa</name>
    <dbReference type="NCBI Taxonomy" id="529605"/>
    <lineage>
        <taxon>Eukaryota</taxon>
        <taxon>Viridiplantae</taxon>
        <taxon>Streptophyta</taxon>
        <taxon>Embryophyta</taxon>
        <taxon>Tracheophyta</taxon>
        <taxon>Spermatophyta</taxon>
        <taxon>Magnoliopsida</taxon>
        <taxon>eudicotyledons</taxon>
        <taxon>Gunneridae</taxon>
        <taxon>Pentapetalae</taxon>
        <taxon>asterids</taxon>
        <taxon>lamiids</taxon>
        <taxon>Gentianales</taxon>
        <taxon>Rubiaceae</taxon>
        <taxon>Rubioideae</taxon>
        <taxon>Spermacoceae</taxon>
        <taxon>Hedyotis-Oldenlandia complex</taxon>
        <taxon>Oldenlandia</taxon>
    </lineage>
</organism>
<accession>A0AAV1DEK4</accession>
<dbReference type="SUPFAM" id="SSF56235">
    <property type="entry name" value="N-terminal nucleophile aminohydrolases (Ntn hydrolases)"/>
    <property type="match status" value="1"/>
</dbReference>
<dbReference type="GO" id="GO:0051603">
    <property type="term" value="P:proteolysis involved in protein catabolic process"/>
    <property type="evidence" value="ECO:0007669"/>
    <property type="project" value="InterPro"/>
</dbReference>
<name>A0AAV1DEK4_OLDCO</name>
<evidence type="ECO:0000313" key="1">
    <source>
        <dbReference type="EMBL" id="CAI9106312.1"/>
    </source>
</evidence>
<keyword evidence="2" id="KW-1185">Reference proteome</keyword>
<gene>
    <name evidence="1" type="ORF">OLC1_LOCUS14827</name>
</gene>
<dbReference type="GO" id="GO:0005839">
    <property type="term" value="C:proteasome core complex"/>
    <property type="evidence" value="ECO:0007669"/>
    <property type="project" value="InterPro"/>
</dbReference>
<proteinExistence type="predicted"/>
<dbReference type="InterPro" id="IPR001353">
    <property type="entry name" value="Proteasome_sua/b"/>
</dbReference>
<dbReference type="Gene3D" id="3.60.20.10">
    <property type="entry name" value="Glutamine Phosphoribosylpyrophosphate, subunit 1, domain 1"/>
    <property type="match status" value="1"/>
</dbReference>
<reference evidence="1" key="1">
    <citation type="submission" date="2023-03" db="EMBL/GenBank/DDBJ databases">
        <authorList>
            <person name="Julca I."/>
        </authorList>
    </citation>
    <scope>NUCLEOTIDE SEQUENCE</scope>
</reference>
<sequence>MDEKKKLQVQISISDIKIVKRSASGAKVKRFEKPSSGDIPSVIDIPHRTTIEVVIFKDTNGDVGMVQIVMLPHVVLGTTPCPLYASQFIRDIFLKEIRHGRMIQIDLMICGIDAFKEPETIVVSSDGSWGRVKKYWAIGSGDAVAMEIWKKAYSSNGVIHKSIAYENARNTSCFCGRGNWWSYFK</sequence>
<protein>
    <submittedName>
        <fullName evidence="1">OLC1v1005441C1</fullName>
    </submittedName>
</protein>
<dbReference type="AlphaFoldDB" id="A0AAV1DEK4"/>
<dbReference type="Pfam" id="PF00227">
    <property type="entry name" value="Proteasome"/>
    <property type="match status" value="1"/>
</dbReference>
<dbReference type="Proteomes" id="UP001161247">
    <property type="component" value="Chromosome 5"/>
</dbReference>